<accession>A0A0P1G3L7</accession>
<dbReference type="PANTHER" id="PTHR33164">
    <property type="entry name" value="TRANSCRIPTIONAL REGULATOR, MARR FAMILY"/>
    <property type="match status" value="1"/>
</dbReference>
<feature type="domain" description="HTH marR-type" evidence="1">
    <location>
        <begin position="38"/>
        <end position="173"/>
    </location>
</feature>
<protein>
    <submittedName>
        <fullName evidence="2">Multiple antibiotic resistance protein MarR</fullName>
    </submittedName>
</protein>
<dbReference type="AlphaFoldDB" id="A0A0P1G3L7"/>
<proteinExistence type="predicted"/>
<dbReference type="EMBL" id="CYSD01000014">
    <property type="protein sequence ID" value="CUH76442.1"/>
    <property type="molecule type" value="Genomic_DNA"/>
</dbReference>
<dbReference type="STRING" id="928856.SAMN04488049_11226"/>
<evidence type="ECO:0000313" key="2">
    <source>
        <dbReference type="EMBL" id="CUH76442.1"/>
    </source>
</evidence>
<dbReference type="PANTHER" id="PTHR33164:SF104">
    <property type="entry name" value="TRANSCRIPTIONAL REGULATORY PROTEIN"/>
    <property type="match status" value="1"/>
</dbReference>
<dbReference type="InterPro" id="IPR036388">
    <property type="entry name" value="WH-like_DNA-bd_sf"/>
</dbReference>
<keyword evidence="3" id="KW-1185">Reference proteome</keyword>
<sequence length="178" mass="19248">MCGSLDVKINTGKNDGMDHVDKVLEQWRRARPDLDVGPMGLIGRVGRLYLAYLKPMEQTFARFGLNAAKFDVLATLRRAGTPHELSVGDLLKSTMVSSGTMTNRLDRLAADGLIARRPHPDDSRSFLIALTPDGLALIDRAVEAHVQTQAELVAGLSAEDQAQLTTLLSRALKAAGSN</sequence>
<evidence type="ECO:0000259" key="1">
    <source>
        <dbReference type="PROSITE" id="PS50995"/>
    </source>
</evidence>
<dbReference type="GO" id="GO:0006950">
    <property type="term" value="P:response to stress"/>
    <property type="evidence" value="ECO:0007669"/>
    <property type="project" value="TreeGrafter"/>
</dbReference>
<dbReference type="Proteomes" id="UP000052022">
    <property type="component" value="Unassembled WGS sequence"/>
</dbReference>
<dbReference type="SUPFAM" id="SSF46785">
    <property type="entry name" value="Winged helix' DNA-binding domain"/>
    <property type="match status" value="1"/>
</dbReference>
<dbReference type="InterPro" id="IPR036390">
    <property type="entry name" value="WH_DNA-bd_sf"/>
</dbReference>
<dbReference type="Gene3D" id="1.10.10.10">
    <property type="entry name" value="Winged helix-like DNA-binding domain superfamily/Winged helix DNA-binding domain"/>
    <property type="match status" value="1"/>
</dbReference>
<dbReference type="SMART" id="SM00347">
    <property type="entry name" value="HTH_MARR"/>
    <property type="match status" value="1"/>
</dbReference>
<dbReference type="PROSITE" id="PS50995">
    <property type="entry name" value="HTH_MARR_2"/>
    <property type="match status" value="1"/>
</dbReference>
<dbReference type="InterPro" id="IPR039422">
    <property type="entry name" value="MarR/SlyA-like"/>
</dbReference>
<name>A0A0P1G3L7_9RHOB</name>
<dbReference type="GO" id="GO:0003700">
    <property type="term" value="F:DNA-binding transcription factor activity"/>
    <property type="evidence" value="ECO:0007669"/>
    <property type="project" value="InterPro"/>
</dbReference>
<reference evidence="2 3" key="1">
    <citation type="submission" date="2015-09" db="EMBL/GenBank/DDBJ databases">
        <authorList>
            <consortium name="Swine Surveillance"/>
        </authorList>
    </citation>
    <scope>NUCLEOTIDE SEQUENCE [LARGE SCALE GENOMIC DNA]</scope>
    <source>
        <strain evidence="2 3">CECT 7557</strain>
    </source>
</reference>
<evidence type="ECO:0000313" key="3">
    <source>
        <dbReference type="Proteomes" id="UP000052022"/>
    </source>
</evidence>
<dbReference type="InterPro" id="IPR000835">
    <property type="entry name" value="HTH_MarR-typ"/>
</dbReference>
<dbReference type="PRINTS" id="PR00598">
    <property type="entry name" value="HTHMARR"/>
</dbReference>
<dbReference type="Pfam" id="PF12802">
    <property type="entry name" value="MarR_2"/>
    <property type="match status" value="1"/>
</dbReference>
<gene>
    <name evidence="2" type="primary">marR</name>
    <name evidence="2" type="ORF">TRM7557_00901</name>
</gene>
<organism evidence="2 3">
    <name type="scientific">Tritonibacter multivorans</name>
    <dbReference type="NCBI Taxonomy" id="928856"/>
    <lineage>
        <taxon>Bacteria</taxon>
        <taxon>Pseudomonadati</taxon>
        <taxon>Pseudomonadota</taxon>
        <taxon>Alphaproteobacteria</taxon>
        <taxon>Rhodobacterales</taxon>
        <taxon>Paracoccaceae</taxon>
        <taxon>Tritonibacter</taxon>
    </lineage>
</organism>